<dbReference type="Gene3D" id="2.170.130.10">
    <property type="entry name" value="TonB-dependent receptor, plug domain"/>
    <property type="match status" value="1"/>
</dbReference>
<sequence length="225" mass="24774">MKTTLLISIFSILSSHFLIAQSDTLTGVLRDSKEKAIKRYEVRLGSSPGTTVKTDKNGVFVFADANLQDTLYVEMNKTGKTVKVPVSGYTFLTIQLKEGSFEVDHRYEPDENLKKVLERESKKMISSSTLNKEEILKTRCQDIYCLLRRLSGVMVQNSGAVRIRGGASFNSSSNALIVVNGIPMQDSGIMRTIPIQDIEEITVLKDATQYGAMGANGAIVIKTGK</sequence>
<keyword evidence="2" id="KW-0732">Signal</keyword>
<dbReference type="RefSeq" id="WP_079684196.1">
    <property type="nucleotide sequence ID" value="NZ_FUYQ01000023.1"/>
</dbReference>
<protein>
    <submittedName>
        <fullName evidence="4">TonB-dependent outer membrane receptor, SusC/RagA subfamily, signature region</fullName>
    </submittedName>
</protein>
<feature type="domain" description="TonB-dependent receptor plug" evidence="3">
    <location>
        <begin position="125"/>
        <end position="218"/>
    </location>
</feature>
<feature type="signal peptide" evidence="2">
    <location>
        <begin position="1"/>
        <end position="20"/>
    </location>
</feature>
<dbReference type="Proteomes" id="UP000190852">
    <property type="component" value="Unassembled WGS sequence"/>
</dbReference>
<dbReference type="InterPro" id="IPR012910">
    <property type="entry name" value="Plug_dom"/>
</dbReference>
<evidence type="ECO:0000256" key="2">
    <source>
        <dbReference type="SAM" id="SignalP"/>
    </source>
</evidence>
<dbReference type="InterPro" id="IPR037066">
    <property type="entry name" value="Plug_dom_sf"/>
</dbReference>
<organism evidence="4 5">
    <name type="scientific">Parabacteroides chartae</name>
    <dbReference type="NCBI Taxonomy" id="1037355"/>
    <lineage>
        <taxon>Bacteria</taxon>
        <taxon>Pseudomonadati</taxon>
        <taxon>Bacteroidota</taxon>
        <taxon>Bacteroidia</taxon>
        <taxon>Bacteroidales</taxon>
        <taxon>Tannerellaceae</taxon>
        <taxon>Parabacteroides</taxon>
    </lineage>
</organism>
<dbReference type="Pfam" id="PF07715">
    <property type="entry name" value="Plug"/>
    <property type="match status" value="1"/>
</dbReference>
<dbReference type="GO" id="GO:0009279">
    <property type="term" value="C:cell outer membrane"/>
    <property type="evidence" value="ECO:0007669"/>
    <property type="project" value="UniProtKB-SubCell"/>
</dbReference>
<comment type="similarity">
    <text evidence="1">Belongs to the TonB-dependent receptor family.</text>
</comment>
<evidence type="ECO:0000313" key="5">
    <source>
        <dbReference type="Proteomes" id="UP000190852"/>
    </source>
</evidence>
<dbReference type="PROSITE" id="PS52016">
    <property type="entry name" value="TONB_DEPENDENT_REC_3"/>
    <property type="match status" value="1"/>
</dbReference>
<name>A0A1T5E4E4_9BACT</name>
<gene>
    <name evidence="4" type="ORF">SAMN05660349_02777</name>
</gene>
<evidence type="ECO:0000256" key="1">
    <source>
        <dbReference type="PROSITE-ProRule" id="PRU01360"/>
    </source>
</evidence>
<keyword evidence="1" id="KW-0998">Cell outer membrane</keyword>
<dbReference type="SUPFAM" id="SSF56935">
    <property type="entry name" value="Porins"/>
    <property type="match status" value="1"/>
</dbReference>
<keyword evidence="1" id="KW-0472">Membrane</keyword>
<comment type="subcellular location">
    <subcellularLocation>
        <location evidence="1">Cell outer membrane</location>
        <topology evidence="1">Multi-pass membrane protein</topology>
    </subcellularLocation>
</comment>
<keyword evidence="1" id="KW-1134">Transmembrane beta strand</keyword>
<evidence type="ECO:0000259" key="3">
    <source>
        <dbReference type="Pfam" id="PF07715"/>
    </source>
</evidence>
<accession>A0A1T5E4E4</accession>
<dbReference type="AlphaFoldDB" id="A0A1T5E4E4"/>
<dbReference type="InterPro" id="IPR039426">
    <property type="entry name" value="TonB-dep_rcpt-like"/>
</dbReference>
<keyword evidence="4" id="KW-0675">Receptor</keyword>
<reference evidence="5" key="1">
    <citation type="submission" date="2017-02" db="EMBL/GenBank/DDBJ databases">
        <authorList>
            <person name="Varghese N."/>
            <person name="Submissions S."/>
        </authorList>
    </citation>
    <scope>NUCLEOTIDE SEQUENCE [LARGE SCALE GENOMIC DNA]</scope>
    <source>
        <strain evidence="5">DSM 24967</strain>
    </source>
</reference>
<evidence type="ECO:0000313" key="4">
    <source>
        <dbReference type="EMBL" id="SKB78700.1"/>
    </source>
</evidence>
<keyword evidence="1" id="KW-0812">Transmembrane</keyword>
<dbReference type="EMBL" id="FUYQ01000023">
    <property type="protein sequence ID" value="SKB78700.1"/>
    <property type="molecule type" value="Genomic_DNA"/>
</dbReference>
<proteinExistence type="inferred from homology"/>
<keyword evidence="5" id="KW-1185">Reference proteome</keyword>
<feature type="chain" id="PRO_5012820841" evidence="2">
    <location>
        <begin position="21"/>
        <end position="225"/>
    </location>
</feature>
<keyword evidence="1" id="KW-0813">Transport</keyword>